<reference evidence="4" key="1">
    <citation type="journal article" date="2008" name="Nat. Genet.">
        <title>The Pristionchus pacificus genome provides a unique perspective on nematode lifestyle and parasitism.</title>
        <authorList>
            <person name="Dieterich C."/>
            <person name="Clifton S.W."/>
            <person name="Schuster L.N."/>
            <person name="Chinwalla A."/>
            <person name="Delehaunty K."/>
            <person name="Dinkelacker I."/>
            <person name="Fulton L."/>
            <person name="Fulton R."/>
            <person name="Godfrey J."/>
            <person name="Minx P."/>
            <person name="Mitreva M."/>
            <person name="Roeseler W."/>
            <person name="Tian H."/>
            <person name="Witte H."/>
            <person name="Yang S.P."/>
            <person name="Wilson R.K."/>
            <person name="Sommer R.J."/>
        </authorList>
    </citation>
    <scope>NUCLEOTIDE SEQUENCE [LARGE SCALE GENOMIC DNA]</scope>
    <source>
        <strain evidence="4">PS312</strain>
    </source>
</reference>
<dbReference type="Gene3D" id="3.40.50.150">
    <property type="entry name" value="Vaccinia Virus protein VP39"/>
    <property type="match status" value="2"/>
</dbReference>
<evidence type="ECO:0000256" key="2">
    <source>
        <dbReference type="SAM" id="Phobius"/>
    </source>
</evidence>
<dbReference type="OrthoDB" id="10006218at2759"/>
<feature type="transmembrane region" description="Helical" evidence="2">
    <location>
        <begin position="178"/>
        <end position="204"/>
    </location>
</feature>
<proteinExistence type="predicted"/>
<dbReference type="InterPro" id="IPR029063">
    <property type="entry name" value="SAM-dependent_MTases_sf"/>
</dbReference>
<keyword evidence="2" id="KW-1133">Transmembrane helix</keyword>
<feature type="transmembrane region" description="Helical" evidence="2">
    <location>
        <begin position="470"/>
        <end position="488"/>
    </location>
</feature>
<reference evidence="3" key="2">
    <citation type="submission" date="2022-06" db="UniProtKB">
        <authorList>
            <consortium name="EnsemblMetazoa"/>
        </authorList>
    </citation>
    <scope>IDENTIFICATION</scope>
    <source>
        <strain evidence="3">PS312</strain>
    </source>
</reference>
<evidence type="ECO:0000313" key="3">
    <source>
        <dbReference type="EnsemblMetazoa" id="PPA02284.1"/>
    </source>
</evidence>
<dbReference type="EnsemblMetazoa" id="PPA02284.1">
    <property type="protein sequence ID" value="PPA02284.1"/>
    <property type="gene ID" value="WBGene00091838"/>
</dbReference>
<dbReference type="InterPro" id="IPR026913">
    <property type="entry name" value="METTL24"/>
</dbReference>
<dbReference type="PANTHER" id="PTHR32026:SF27">
    <property type="entry name" value="METHYLTRANSFERASE FKBM DOMAIN-CONTAINING PROTEIN-RELATED"/>
    <property type="match status" value="1"/>
</dbReference>
<evidence type="ECO:0000256" key="1">
    <source>
        <dbReference type="SAM" id="MobiDB-lite"/>
    </source>
</evidence>
<dbReference type="InterPro" id="IPR025714">
    <property type="entry name" value="Methyltranfer_dom"/>
</dbReference>
<sequence length="752" mass="84158">MDSSLFAQSQEITQIQKQIDWIKFISNELDGNAFGTELEVLEKKKKEAMKKIIDEEIAKLYPDLAFARAVRHDREKRKVSVRGSEQKEFKHKTSESLRMMLGLNTMKMKAKDIESRAYQNRLRLVRSAGLLESKKEEKASAKPESKSDEKRSAWQQVVLRKRRSVDRENKSVKKTRRALGMGSSTVPVICLAFAALLLFFYTFIGQEPVKMKPTRAFRPSPPLPSSSYATANKSQQIELFFQEQVEGRKHRFETALNSNNPTLVDVFEALAQEVDCPLLVRVGSVGDGGKWVCNPWKIPKGGIVFSLGSRNDISFEKELQRITGMAATIITVDRTSAASSTVDGLREINATFVHAEIADSTDIDAKPPHYTVADLMRKMGHKHIEFLKIDIEGAEVTVLPHFLNSNSVCQIMVEIHKVEDTPKLLRTIANAGFLLMKYEINPHGAAVGVSEYAFIHENCMAKSLMTSSKLSIICLATAALLLFFYTFVVRKSEKKIYRPCYPPNSISLPSNSSQLEAFFLQQAAQRKCIFENALKFDEPDLVDVFEALAQEANCPLLVRVGSVADGGKWVCNPWKITKGGVVFSLGSRNDISFEKELQRITEMAATIITVDKNAVVSSTIEGLRNIKATFVHAEIADTTDIDAKPPHYTVADLMRKMGHKHIEFLKIDIEGAEVTVLPHFLNSNSVCQIMVEIHKVEDTPKLLRTIANAGFLLMKYEINPHGAAVGVSEYAFIHENCMAKYEASLLASFLKA</sequence>
<dbReference type="PANTHER" id="PTHR32026">
    <property type="entry name" value="METHYLTRANSFERASE-LIKE PROTEIN 24"/>
    <property type="match status" value="1"/>
</dbReference>
<organism evidence="3 4">
    <name type="scientific">Pristionchus pacificus</name>
    <name type="common">Parasitic nematode worm</name>
    <dbReference type="NCBI Taxonomy" id="54126"/>
    <lineage>
        <taxon>Eukaryota</taxon>
        <taxon>Metazoa</taxon>
        <taxon>Ecdysozoa</taxon>
        <taxon>Nematoda</taxon>
        <taxon>Chromadorea</taxon>
        <taxon>Rhabditida</taxon>
        <taxon>Rhabditina</taxon>
        <taxon>Diplogasteromorpha</taxon>
        <taxon>Diplogasteroidea</taxon>
        <taxon>Neodiplogasteridae</taxon>
        <taxon>Pristionchus</taxon>
    </lineage>
</organism>
<feature type="compositionally biased region" description="Basic and acidic residues" evidence="1">
    <location>
        <begin position="133"/>
        <end position="152"/>
    </location>
</feature>
<dbReference type="Proteomes" id="UP000005239">
    <property type="component" value="Unassembled WGS sequence"/>
</dbReference>
<protein>
    <submittedName>
        <fullName evidence="3">Uncharacterized protein</fullName>
    </submittedName>
</protein>
<accession>A0A8R1U4Y1</accession>
<keyword evidence="4" id="KW-1185">Reference proteome</keyword>
<dbReference type="Pfam" id="PF13383">
    <property type="entry name" value="Methyltransf_22"/>
    <property type="match status" value="2"/>
</dbReference>
<accession>A0A2A6BQ00</accession>
<feature type="region of interest" description="Disordered" evidence="1">
    <location>
        <begin position="133"/>
        <end position="155"/>
    </location>
</feature>
<keyword evidence="2" id="KW-0472">Membrane</keyword>
<gene>
    <name evidence="3" type="primary">WBGene00091838</name>
</gene>
<dbReference type="AlphaFoldDB" id="A0A2A6BQ00"/>
<evidence type="ECO:0000313" key="4">
    <source>
        <dbReference type="Proteomes" id="UP000005239"/>
    </source>
</evidence>
<name>A0A2A6BQ00_PRIPA</name>
<keyword evidence="2" id="KW-0812">Transmembrane</keyword>